<keyword evidence="1" id="KW-0812">Transmembrane</keyword>
<feature type="transmembrane region" description="Helical" evidence="1">
    <location>
        <begin position="184"/>
        <end position="204"/>
    </location>
</feature>
<evidence type="ECO:0000313" key="2">
    <source>
        <dbReference type="EMBL" id="SIO38460.1"/>
    </source>
</evidence>
<feature type="transmembrane region" description="Helical" evidence="1">
    <location>
        <begin position="253"/>
        <end position="274"/>
    </location>
</feature>
<feature type="transmembrane region" description="Helical" evidence="1">
    <location>
        <begin position="315"/>
        <end position="336"/>
    </location>
</feature>
<dbReference type="EMBL" id="FSRK01000002">
    <property type="protein sequence ID" value="SIO38460.1"/>
    <property type="molecule type" value="Genomic_DNA"/>
</dbReference>
<dbReference type="AlphaFoldDB" id="A0A1N6J2F4"/>
<feature type="transmembrane region" description="Helical" evidence="1">
    <location>
        <begin position="105"/>
        <end position="132"/>
    </location>
</feature>
<evidence type="ECO:0000256" key="1">
    <source>
        <dbReference type="SAM" id="Phobius"/>
    </source>
</evidence>
<proteinExistence type="predicted"/>
<dbReference type="RefSeq" id="WP_074236340.1">
    <property type="nucleotide sequence ID" value="NZ_FSRK01000002.1"/>
</dbReference>
<accession>A0A1N6J2F4</accession>
<feature type="transmembrane region" description="Helical" evidence="1">
    <location>
        <begin position="286"/>
        <end position="309"/>
    </location>
</feature>
<organism evidence="2 3">
    <name type="scientific">Epilithonimonas zeae</name>
    <dbReference type="NCBI Taxonomy" id="1416779"/>
    <lineage>
        <taxon>Bacteria</taxon>
        <taxon>Pseudomonadati</taxon>
        <taxon>Bacteroidota</taxon>
        <taxon>Flavobacteriia</taxon>
        <taxon>Flavobacteriales</taxon>
        <taxon>Weeksellaceae</taxon>
        <taxon>Chryseobacterium group</taxon>
        <taxon>Epilithonimonas</taxon>
    </lineage>
</organism>
<keyword evidence="1" id="KW-1133">Transmembrane helix</keyword>
<protein>
    <recommendedName>
        <fullName evidence="4">Glycosyltransferase RgtA/B/C/D-like domain-containing protein</fullName>
    </recommendedName>
</protein>
<evidence type="ECO:0008006" key="4">
    <source>
        <dbReference type="Google" id="ProtNLM"/>
    </source>
</evidence>
<name>A0A1N6J2F4_9FLAO</name>
<reference evidence="3" key="1">
    <citation type="submission" date="2016-11" db="EMBL/GenBank/DDBJ databases">
        <authorList>
            <person name="Varghese N."/>
            <person name="Submissions S."/>
        </authorList>
    </citation>
    <scope>NUCLEOTIDE SEQUENCE [LARGE SCALE GENOMIC DNA]</scope>
    <source>
        <strain evidence="3">DSM 27623</strain>
    </source>
</reference>
<evidence type="ECO:0000313" key="3">
    <source>
        <dbReference type="Proteomes" id="UP000185207"/>
    </source>
</evidence>
<dbReference type="STRING" id="1416779.SAMN05444409_3240"/>
<keyword evidence="3" id="KW-1185">Reference proteome</keyword>
<feature type="transmembrane region" description="Helical" evidence="1">
    <location>
        <begin position="144"/>
        <end position="177"/>
    </location>
</feature>
<keyword evidence="1" id="KW-0472">Membrane</keyword>
<gene>
    <name evidence="2" type="ORF">SAMN05444409_3240</name>
</gene>
<sequence>MTKYIVLAVFILILNFVHSFFLPSGGVYVDSLSYFGIASDLPKPETDLFPLGYPIALRGFYELFKDYFWAYKFLNTSMILVIFLFSYIRKFYFKETILLFTGKTFLFVFFMAISESLFIFLFYFLIYFLYQILVRKTLRYKDCIFASLILFGMFTVRYSGIYIYLSLLIFTAIFFFKNWDKQKLFGLITIVIISGLGITGYLLFNITEFGSLTGENLRGKPAEMLPVYVLRDLLGTANSINPYIGLKPASNSFLSLTFQCFILLIDIFVLIHFLKFFKKAKETNAYSFHMFLWVTAVCYACCLIASGWFQQIEEMNTRMMAAANVCIFFSFLILYFKTKNSDKRIFRIACFFLAFITIYSLKNPTNYLDNKNQIESQMPKFANRKFLINNEREGAEIYTTYHIPIINKTFRYNHTNNQKGNLKQDLAGSINPKIKWLKYDTVKDKSQVLYTSELILK</sequence>
<dbReference type="Proteomes" id="UP000185207">
    <property type="component" value="Unassembled WGS sequence"/>
</dbReference>
<dbReference type="OrthoDB" id="1217878at2"/>
<feature type="transmembrane region" description="Helical" evidence="1">
    <location>
        <begin position="67"/>
        <end position="85"/>
    </location>
</feature>